<feature type="compositionally biased region" description="Acidic residues" evidence="3">
    <location>
        <begin position="182"/>
        <end position="191"/>
    </location>
</feature>
<feature type="compositionally biased region" description="Gly residues" evidence="3">
    <location>
        <begin position="70"/>
        <end position="87"/>
    </location>
</feature>
<dbReference type="InterPro" id="IPR019084">
    <property type="entry name" value="STM1-like_N"/>
</dbReference>
<dbReference type="Pfam" id="PF09598">
    <property type="entry name" value="Stm1_N"/>
    <property type="match status" value="1"/>
</dbReference>
<feature type="compositionally biased region" description="Low complexity" evidence="3">
    <location>
        <begin position="128"/>
        <end position="141"/>
    </location>
</feature>
<dbReference type="AlphaFoldDB" id="A0A6J1E459"/>
<dbReference type="Pfam" id="PF04774">
    <property type="entry name" value="HABP4_PAI-RBP1"/>
    <property type="match status" value="1"/>
</dbReference>
<evidence type="ECO:0000259" key="4">
    <source>
        <dbReference type="SMART" id="SM01233"/>
    </source>
</evidence>
<evidence type="ECO:0000313" key="5">
    <source>
        <dbReference type="Proteomes" id="UP000504603"/>
    </source>
</evidence>
<sequence length="359" mass="39059">MATMNPFDLLVDDDNEDPNQLASAQRSAPSPPSKKAPALAQPAKPAAKLPSKPLPPAQAVREARNENSRGRGGGRGFGRGRGGGGGFNRDSANNESNAPGGKNGFSDRYLPPEEGEKGEKRGYGGPRGSFRGPRRGGFSNGEAEEGEHPRRMFDRRSGTGRGNEFKRDGGGRRNWGAPGDEIAPDVEEPVAENEKNVAPEQQLGEDVVNDENKEDAAKEPEEKEPEDKEMTLKEYEKLREENRKLLAKTEVRKAEVDEELENMQQLSCKKSNDEIFAKLGGDKDKRKDNADKEEKAKKSVTITEFLKPAEGERYYNPGGRGRGRGRGGSRGGFNNGSNRINVSAPSIEDPGQFPSLSAK</sequence>
<protein>
    <submittedName>
        <fullName evidence="6">RGG repeats nuclear RNA binding protein A-like</fullName>
    </submittedName>
</protein>
<dbReference type="PANTHER" id="PTHR12299">
    <property type="entry name" value="HYALURONIC ACID-BINDING PROTEIN 4"/>
    <property type="match status" value="1"/>
</dbReference>
<keyword evidence="2" id="KW-0963">Cytoplasm</keyword>
<dbReference type="OrthoDB" id="784393at2759"/>
<dbReference type="Gene3D" id="6.10.140.1040">
    <property type="match status" value="1"/>
</dbReference>
<keyword evidence="5" id="KW-1185">Reference proteome</keyword>
<dbReference type="RefSeq" id="XP_022159516.1">
    <property type="nucleotide sequence ID" value="XM_022303824.1"/>
</dbReference>
<evidence type="ECO:0000256" key="3">
    <source>
        <dbReference type="SAM" id="MobiDB-lite"/>
    </source>
</evidence>
<dbReference type="GO" id="GO:0005737">
    <property type="term" value="C:cytoplasm"/>
    <property type="evidence" value="ECO:0007669"/>
    <property type="project" value="UniProtKB-SubCell"/>
</dbReference>
<dbReference type="PANTHER" id="PTHR12299:SF78">
    <property type="entry name" value="RGG REPEATS NUCLEAR RNA BINDING PROTEIN C"/>
    <property type="match status" value="1"/>
</dbReference>
<evidence type="ECO:0000313" key="6">
    <source>
        <dbReference type="RefSeq" id="XP_022159516.1"/>
    </source>
</evidence>
<gene>
    <name evidence="6" type="primary">LOC111025910</name>
</gene>
<reference evidence="6" key="1">
    <citation type="submission" date="2025-08" db="UniProtKB">
        <authorList>
            <consortium name="RefSeq"/>
        </authorList>
    </citation>
    <scope>IDENTIFICATION</scope>
    <source>
        <strain evidence="6">OHB3-1</strain>
    </source>
</reference>
<name>A0A6J1E459_MOMCH</name>
<feature type="region of interest" description="Disordered" evidence="3">
    <location>
        <begin position="1"/>
        <end position="233"/>
    </location>
</feature>
<feature type="domain" description="Hyaluronan/mRNA-binding protein" evidence="4">
    <location>
        <begin position="149"/>
        <end position="257"/>
    </location>
</feature>
<dbReference type="SMART" id="SM01233">
    <property type="entry name" value="HABP4_PAI-RBP1"/>
    <property type="match status" value="1"/>
</dbReference>
<dbReference type="KEGG" id="mcha:111025910"/>
<dbReference type="InterPro" id="IPR006861">
    <property type="entry name" value="HABP4_PAIRBP1-bd"/>
</dbReference>
<feature type="compositionally biased region" description="Low complexity" evidence="3">
    <location>
        <begin position="35"/>
        <end position="51"/>
    </location>
</feature>
<dbReference type="GeneID" id="111025910"/>
<dbReference type="InterPro" id="IPR039764">
    <property type="entry name" value="HABP4/SERBP1-like"/>
</dbReference>
<feature type="compositionally biased region" description="Basic and acidic residues" evidence="3">
    <location>
        <begin position="210"/>
        <end position="233"/>
    </location>
</feature>
<dbReference type="GO" id="GO:0003729">
    <property type="term" value="F:mRNA binding"/>
    <property type="evidence" value="ECO:0007669"/>
    <property type="project" value="TreeGrafter"/>
</dbReference>
<dbReference type="GO" id="GO:0005634">
    <property type="term" value="C:nucleus"/>
    <property type="evidence" value="ECO:0007669"/>
    <property type="project" value="TreeGrafter"/>
</dbReference>
<accession>A0A6J1E459</accession>
<feature type="compositionally biased region" description="Basic and acidic residues" evidence="3">
    <location>
        <begin position="270"/>
        <end position="297"/>
    </location>
</feature>
<feature type="compositionally biased region" description="Basic and acidic residues" evidence="3">
    <location>
        <begin position="146"/>
        <end position="171"/>
    </location>
</feature>
<comment type="subcellular location">
    <subcellularLocation>
        <location evidence="1">Cytoplasm</location>
    </subcellularLocation>
</comment>
<evidence type="ECO:0000256" key="1">
    <source>
        <dbReference type="ARBA" id="ARBA00004496"/>
    </source>
</evidence>
<evidence type="ECO:0000256" key="2">
    <source>
        <dbReference type="ARBA" id="ARBA00022490"/>
    </source>
</evidence>
<feature type="compositionally biased region" description="Basic and acidic residues" evidence="3">
    <location>
        <begin position="110"/>
        <end position="122"/>
    </location>
</feature>
<proteinExistence type="predicted"/>
<dbReference type="Proteomes" id="UP000504603">
    <property type="component" value="Unplaced"/>
</dbReference>
<feature type="region of interest" description="Disordered" evidence="3">
    <location>
        <begin position="270"/>
        <end position="359"/>
    </location>
</feature>
<organism evidence="5 6">
    <name type="scientific">Momordica charantia</name>
    <name type="common">Bitter gourd</name>
    <name type="synonym">Balsam pear</name>
    <dbReference type="NCBI Taxonomy" id="3673"/>
    <lineage>
        <taxon>Eukaryota</taxon>
        <taxon>Viridiplantae</taxon>
        <taxon>Streptophyta</taxon>
        <taxon>Embryophyta</taxon>
        <taxon>Tracheophyta</taxon>
        <taxon>Spermatophyta</taxon>
        <taxon>Magnoliopsida</taxon>
        <taxon>eudicotyledons</taxon>
        <taxon>Gunneridae</taxon>
        <taxon>Pentapetalae</taxon>
        <taxon>rosids</taxon>
        <taxon>fabids</taxon>
        <taxon>Cucurbitales</taxon>
        <taxon>Cucurbitaceae</taxon>
        <taxon>Momordiceae</taxon>
        <taxon>Momordica</taxon>
    </lineage>
</organism>